<name>A0A916YEM9_9HYPH</name>
<evidence type="ECO:0000256" key="7">
    <source>
        <dbReference type="PROSITE-ProRule" id="PRU00169"/>
    </source>
</evidence>
<comment type="similarity">
    <text evidence="5">Belongs to the CheB family.</text>
</comment>
<feature type="active site" evidence="5 6">
    <location>
        <position position="170"/>
    </location>
</feature>
<feature type="domain" description="Response regulatory" evidence="8">
    <location>
        <begin position="3"/>
        <end position="119"/>
    </location>
</feature>
<comment type="subcellular location">
    <subcellularLocation>
        <location evidence="5">Cytoplasm</location>
    </subcellularLocation>
</comment>
<evidence type="ECO:0000259" key="9">
    <source>
        <dbReference type="PROSITE" id="PS50122"/>
    </source>
</evidence>
<feature type="domain" description="CheB-type methylesterase" evidence="9">
    <location>
        <begin position="154"/>
        <end position="350"/>
    </location>
</feature>
<dbReference type="GO" id="GO:0050568">
    <property type="term" value="F:protein-glutamine glutaminase activity"/>
    <property type="evidence" value="ECO:0007669"/>
    <property type="project" value="UniProtKB-UniRule"/>
</dbReference>
<gene>
    <name evidence="10" type="primary">cheB3</name>
    <name evidence="5" type="synonym">cheB</name>
    <name evidence="10" type="ORF">GCM10011335_50350</name>
</gene>
<dbReference type="CDD" id="cd16432">
    <property type="entry name" value="CheB_Rec"/>
    <property type="match status" value="1"/>
</dbReference>
<keyword evidence="5 7" id="KW-0597">Phosphoprotein</keyword>
<reference evidence="10" key="1">
    <citation type="journal article" date="2014" name="Int. J. Syst. Evol. Microbiol.">
        <title>Complete genome sequence of Corynebacterium casei LMG S-19264T (=DSM 44701T), isolated from a smear-ripened cheese.</title>
        <authorList>
            <consortium name="US DOE Joint Genome Institute (JGI-PGF)"/>
            <person name="Walter F."/>
            <person name="Albersmeier A."/>
            <person name="Kalinowski J."/>
            <person name="Ruckert C."/>
        </authorList>
    </citation>
    <scope>NUCLEOTIDE SEQUENCE</scope>
    <source>
        <strain evidence="10">CGMCC 1.15493</strain>
    </source>
</reference>
<dbReference type="SMART" id="SM00448">
    <property type="entry name" value="REC"/>
    <property type="match status" value="1"/>
</dbReference>
<evidence type="ECO:0000313" key="11">
    <source>
        <dbReference type="Proteomes" id="UP000613160"/>
    </source>
</evidence>
<dbReference type="Gene3D" id="3.40.50.180">
    <property type="entry name" value="Methylesterase CheB, C-terminal domain"/>
    <property type="match status" value="1"/>
</dbReference>
<dbReference type="EC" id="3.1.1.61" evidence="5"/>
<dbReference type="RefSeq" id="WP_188855193.1">
    <property type="nucleotide sequence ID" value="NZ_BMJJ01000018.1"/>
</dbReference>
<protein>
    <recommendedName>
        <fullName evidence="5">Protein-glutamate methylesterase/protein-glutamine glutaminase</fullName>
        <ecNumber evidence="5">3.1.1.61</ecNumber>
        <ecNumber evidence="5">3.5.1.44</ecNumber>
    </recommendedName>
</protein>
<keyword evidence="1 5" id="KW-0963">Cytoplasm</keyword>
<evidence type="ECO:0000256" key="4">
    <source>
        <dbReference type="ARBA" id="ARBA00048267"/>
    </source>
</evidence>
<dbReference type="AlphaFoldDB" id="A0A916YEM9"/>
<dbReference type="PROSITE" id="PS50122">
    <property type="entry name" value="CHEB"/>
    <property type="match status" value="1"/>
</dbReference>
<accession>A0A916YEM9</accession>
<feature type="modified residue" description="4-aspartylphosphate" evidence="5 7">
    <location>
        <position position="53"/>
    </location>
</feature>
<dbReference type="HAMAP" id="MF_00099">
    <property type="entry name" value="CheB_chemtxs"/>
    <property type="match status" value="1"/>
</dbReference>
<proteinExistence type="inferred from homology"/>
<dbReference type="InterPro" id="IPR001789">
    <property type="entry name" value="Sig_transdc_resp-reg_receiver"/>
</dbReference>
<dbReference type="GO" id="GO:0000156">
    <property type="term" value="F:phosphorelay response regulator activity"/>
    <property type="evidence" value="ECO:0007669"/>
    <property type="project" value="InterPro"/>
</dbReference>
<dbReference type="CDD" id="cd17541">
    <property type="entry name" value="REC_CheB-like"/>
    <property type="match status" value="1"/>
</dbReference>
<comment type="domain">
    <text evidence="5">Contains a C-terminal catalytic domain, and an N-terminal region which modulates catalytic activity.</text>
</comment>
<dbReference type="NCBIfam" id="NF001965">
    <property type="entry name" value="PRK00742.1"/>
    <property type="match status" value="1"/>
</dbReference>
<dbReference type="InterPro" id="IPR008248">
    <property type="entry name" value="CheB-like"/>
</dbReference>
<dbReference type="InterPro" id="IPR011006">
    <property type="entry name" value="CheY-like_superfamily"/>
</dbReference>
<evidence type="ECO:0000256" key="3">
    <source>
        <dbReference type="ARBA" id="ARBA00022801"/>
    </source>
</evidence>
<reference evidence="10" key="2">
    <citation type="submission" date="2020-09" db="EMBL/GenBank/DDBJ databases">
        <authorList>
            <person name="Sun Q."/>
            <person name="Zhou Y."/>
        </authorList>
    </citation>
    <scope>NUCLEOTIDE SEQUENCE</scope>
    <source>
        <strain evidence="10">CGMCC 1.15493</strain>
    </source>
</reference>
<evidence type="ECO:0000256" key="2">
    <source>
        <dbReference type="ARBA" id="ARBA00022500"/>
    </source>
</evidence>
<organism evidence="10 11">
    <name type="scientific">Aureimonas glaciei</name>
    <dbReference type="NCBI Taxonomy" id="1776957"/>
    <lineage>
        <taxon>Bacteria</taxon>
        <taxon>Pseudomonadati</taxon>
        <taxon>Pseudomonadota</taxon>
        <taxon>Alphaproteobacteria</taxon>
        <taxon>Hyphomicrobiales</taxon>
        <taxon>Aurantimonadaceae</taxon>
        <taxon>Aureimonas</taxon>
    </lineage>
</organism>
<feature type="active site" evidence="5 6">
    <location>
        <position position="197"/>
    </location>
</feature>
<dbReference type="Pfam" id="PF00072">
    <property type="entry name" value="Response_reg"/>
    <property type="match status" value="1"/>
</dbReference>
<dbReference type="SUPFAM" id="SSF52738">
    <property type="entry name" value="Methylesterase CheB, C-terminal domain"/>
    <property type="match status" value="1"/>
</dbReference>
<dbReference type="GO" id="GO:0005737">
    <property type="term" value="C:cytoplasm"/>
    <property type="evidence" value="ECO:0007669"/>
    <property type="project" value="UniProtKB-SubCell"/>
</dbReference>
<evidence type="ECO:0000256" key="5">
    <source>
        <dbReference type="HAMAP-Rule" id="MF_00099"/>
    </source>
</evidence>
<dbReference type="SUPFAM" id="SSF52172">
    <property type="entry name" value="CheY-like"/>
    <property type="match status" value="1"/>
</dbReference>
<keyword evidence="3 5" id="KW-0378">Hydrolase</keyword>
<sequence>MTKLLIVDDSALMRKYLREIFEAESAFTIATARNGQDALAQIGSFNPDVVTLDVNMPEMDGITCLAEIMTSAPRPVVMVSSITRKGAEVTLEALKLGAVDFVEKPGGTVSLNIDSIRGHIVATVKAAARAKPRRARGLVDRVRHAAEQAAQPRPLSASENASGLVLVGVSTGGPRTLEDILPELPQDFRYPVIVAQHMPSAFTASFAARLDTICRVKVVEVTGPMPLKPGHVYIGRGDADVVVESRLGRPVVNTVKLDAQYLWHPSVERLVKSAMGVLDPRALLAVQLTGMGNDGAPAMTELRRLGGRTIAEHESTAIVFGMPAELIRLGGADRILPSDRIADQLITWSK</sequence>
<dbReference type="GO" id="GO:0006935">
    <property type="term" value="P:chemotaxis"/>
    <property type="evidence" value="ECO:0007669"/>
    <property type="project" value="UniProtKB-UniRule"/>
</dbReference>
<dbReference type="Gene3D" id="3.40.50.2300">
    <property type="match status" value="1"/>
</dbReference>
<evidence type="ECO:0000256" key="1">
    <source>
        <dbReference type="ARBA" id="ARBA00022490"/>
    </source>
</evidence>
<dbReference type="PROSITE" id="PS50110">
    <property type="entry name" value="RESPONSE_REGULATORY"/>
    <property type="match status" value="1"/>
</dbReference>
<dbReference type="PANTHER" id="PTHR42872">
    <property type="entry name" value="PROTEIN-GLUTAMATE METHYLESTERASE/PROTEIN-GLUTAMINE GLUTAMINASE"/>
    <property type="match status" value="1"/>
</dbReference>
<comment type="function">
    <text evidence="5">Involved in chemotaxis. Part of a chemotaxis signal transduction system that modulates chemotaxis in response to various stimuli. Catalyzes the demethylation of specific methylglutamate residues introduced into the chemoreceptors (methyl-accepting chemotaxis proteins or MCP) by CheR. Also mediates the irreversible deamidation of specific glutamine residues to glutamic acid.</text>
</comment>
<feature type="active site" evidence="5 6">
    <location>
        <position position="294"/>
    </location>
</feature>
<comment type="caution">
    <text evidence="10">The sequence shown here is derived from an EMBL/GenBank/DDBJ whole genome shotgun (WGS) entry which is preliminary data.</text>
</comment>
<comment type="catalytic activity">
    <reaction evidence="5">
        <text>L-glutaminyl-[protein] + H2O = L-glutamyl-[protein] + NH4(+)</text>
        <dbReference type="Rhea" id="RHEA:16441"/>
        <dbReference type="Rhea" id="RHEA-COMP:10207"/>
        <dbReference type="Rhea" id="RHEA-COMP:10208"/>
        <dbReference type="ChEBI" id="CHEBI:15377"/>
        <dbReference type="ChEBI" id="CHEBI:28938"/>
        <dbReference type="ChEBI" id="CHEBI:29973"/>
        <dbReference type="ChEBI" id="CHEBI:30011"/>
        <dbReference type="EC" id="3.5.1.44"/>
    </reaction>
</comment>
<dbReference type="Pfam" id="PF01339">
    <property type="entry name" value="CheB_methylest"/>
    <property type="match status" value="1"/>
</dbReference>
<evidence type="ECO:0000259" key="8">
    <source>
        <dbReference type="PROSITE" id="PS50110"/>
    </source>
</evidence>
<dbReference type="Proteomes" id="UP000613160">
    <property type="component" value="Unassembled WGS sequence"/>
</dbReference>
<evidence type="ECO:0000256" key="6">
    <source>
        <dbReference type="PROSITE-ProRule" id="PRU00050"/>
    </source>
</evidence>
<keyword evidence="2 5" id="KW-0145">Chemotaxis</keyword>
<comment type="catalytic activity">
    <reaction evidence="4 5">
        <text>[protein]-L-glutamate 5-O-methyl ester + H2O = L-glutamyl-[protein] + methanol + H(+)</text>
        <dbReference type="Rhea" id="RHEA:23236"/>
        <dbReference type="Rhea" id="RHEA-COMP:10208"/>
        <dbReference type="Rhea" id="RHEA-COMP:10311"/>
        <dbReference type="ChEBI" id="CHEBI:15377"/>
        <dbReference type="ChEBI" id="CHEBI:15378"/>
        <dbReference type="ChEBI" id="CHEBI:17790"/>
        <dbReference type="ChEBI" id="CHEBI:29973"/>
        <dbReference type="ChEBI" id="CHEBI:82795"/>
        <dbReference type="EC" id="3.1.1.61"/>
    </reaction>
</comment>
<dbReference type="GO" id="GO:0008984">
    <property type="term" value="F:protein-glutamate methylesterase activity"/>
    <property type="evidence" value="ECO:0007669"/>
    <property type="project" value="UniProtKB-UniRule"/>
</dbReference>
<dbReference type="InterPro" id="IPR000673">
    <property type="entry name" value="Sig_transdc_resp-reg_Me-estase"/>
</dbReference>
<comment type="PTM">
    <text evidence="5">Phosphorylated by CheA. Phosphorylation of the N-terminal regulatory domain activates the methylesterase activity.</text>
</comment>
<dbReference type="InterPro" id="IPR035909">
    <property type="entry name" value="CheB_C"/>
</dbReference>
<dbReference type="PIRSF" id="PIRSF000876">
    <property type="entry name" value="RR_chemtxs_CheB"/>
    <property type="match status" value="1"/>
</dbReference>
<keyword evidence="11" id="KW-1185">Reference proteome</keyword>
<evidence type="ECO:0000313" key="10">
    <source>
        <dbReference type="EMBL" id="GGD41624.1"/>
    </source>
</evidence>
<dbReference type="PANTHER" id="PTHR42872:SF6">
    <property type="entry name" value="PROTEIN-GLUTAMATE METHYLESTERASE_PROTEIN-GLUTAMINE GLUTAMINASE"/>
    <property type="match status" value="1"/>
</dbReference>
<dbReference type="EC" id="3.5.1.44" evidence="5"/>
<dbReference type="EMBL" id="BMJJ01000018">
    <property type="protein sequence ID" value="GGD41624.1"/>
    <property type="molecule type" value="Genomic_DNA"/>
</dbReference>